<evidence type="ECO:0000313" key="2">
    <source>
        <dbReference type="EMBL" id="OWP06499.1"/>
    </source>
</evidence>
<dbReference type="OrthoDB" id="7464126at2759"/>
<feature type="compositionally biased region" description="Basic and acidic residues" evidence="1">
    <location>
        <begin position="593"/>
        <end position="624"/>
    </location>
</feature>
<proteinExistence type="predicted"/>
<dbReference type="Proteomes" id="UP000242519">
    <property type="component" value="Unassembled WGS sequence"/>
</dbReference>
<evidence type="ECO:0008006" key="4">
    <source>
        <dbReference type="Google" id="ProtNLM"/>
    </source>
</evidence>
<dbReference type="InParanoid" id="A0A218ZEJ8"/>
<keyword evidence="3" id="KW-1185">Reference proteome</keyword>
<evidence type="ECO:0000256" key="1">
    <source>
        <dbReference type="SAM" id="MobiDB-lite"/>
    </source>
</evidence>
<accession>A0A218ZEJ8</accession>
<feature type="region of interest" description="Disordered" evidence="1">
    <location>
        <begin position="436"/>
        <end position="654"/>
    </location>
</feature>
<protein>
    <recommendedName>
        <fullName evidence="4">Fungal N-terminal domain-containing protein</fullName>
    </recommendedName>
</protein>
<sequence length="717" mass="79346">MSFGFSVGDIILLIQLAHKNVRNCKEAGGEYLEIAREVRSLHSVLQTVRDEVERADSIFFSAGPEKTRELTSITEGCKGVLEGIDALLTKYHGLAPDGIEVGKATKLWQRWKFGTEIEDLGKLRWKVITYTSTLAVLVDSIHIRATERVGGIAGRIESQVEFGFAELQNRLAGFEDMRKAVLFIATRARASERYQAMTSVLSLSTYADDDKQVWRQFRSQLVSLGFRSDSLDRHTEVLKAYMMKLDQTGVLDEAVEQSSSATRSWCDNAAFRSTNLSLLGTVETGEQSYKGEFAEVGPQKTLELETSATRELEPDIARKYSGMNASRIALSSPVTSETTAHERRRIPRIKVEQPASLHSDEKRRPPAVSHAGSTSIGSGKEQVRGFGEPETEVDSVIEVLQTRRPLPYAESYYSSSEAATSQSTLSKELAGSMNKSLPYKSMRPQISNRPTSWAGPDSRSSKTPVKMRNSRSQPESVEDLLSDDSITELRTAPRMRKEGADRPVSSEQKFDDWLNLPGKKMSASARSYPTERQQKPQQQKSFSRSHEDLGKRHSRRNNVSPNPAFLPQNRDDLDSPSFTARGSARAKVRDKKKSVEDVVRESTRNKGTRSHEPDSESVYRDRRVPYSKGQKKGGQSYDYRKGRSRSPEAIVDGKSVPSSQFQALAKAALVAGAVEAFRARNEPGGWAGEKAKRILTAAISAGGISAADSGSDTTDAE</sequence>
<feature type="compositionally biased region" description="Polar residues" evidence="1">
    <location>
        <begin position="524"/>
        <end position="542"/>
    </location>
</feature>
<name>A0A218ZEJ8_9HELO</name>
<comment type="caution">
    <text evidence="2">The sequence shown here is derived from an EMBL/GenBank/DDBJ whole genome shotgun (WGS) entry which is preliminary data.</text>
</comment>
<reference evidence="2 3" key="1">
    <citation type="submission" date="2017-04" db="EMBL/GenBank/DDBJ databases">
        <title>Draft genome sequence of Marssonina coronaria NL1: causal agent of apple blotch.</title>
        <authorList>
            <person name="Cheng Q."/>
        </authorList>
    </citation>
    <scope>NUCLEOTIDE SEQUENCE [LARGE SCALE GENOMIC DNA]</scope>
    <source>
        <strain evidence="2 3">NL1</strain>
    </source>
</reference>
<organism evidence="2 3">
    <name type="scientific">Diplocarpon coronariae</name>
    <dbReference type="NCBI Taxonomy" id="2795749"/>
    <lineage>
        <taxon>Eukaryota</taxon>
        <taxon>Fungi</taxon>
        <taxon>Dikarya</taxon>
        <taxon>Ascomycota</taxon>
        <taxon>Pezizomycotina</taxon>
        <taxon>Leotiomycetes</taxon>
        <taxon>Helotiales</taxon>
        <taxon>Drepanopezizaceae</taxon>
        <taxon>Diplocarpon</taxon>
    </lineage>
</organism>
<feature type="compositionally biased region" description="Acidic residues" evidence="1">
    <location>
        <begin position="476"/>
        <end position="486"/>
    </location>
</feature>
<feature type="region of interest" description="Disordered" evidence="1">
    <location>
        <begin position="330"/>
        <end position="390"/>
    </location>
</feature>
<evidence type="ECO:0000313" key="3">
    <source>
        <dbReference type="Proteomes" id="UP000242519"/>
    </source>
</evidence>
<dbReference type="AlphaFoldDB" id="A0A218ZEJ8"/>
<gene>
    <name evidence="2" type="ORF">B2J93_9272</name>
</gene>
<dbReference type="EMBL" id="MZNU01000046">
    <property type="protein sequence ID" value="OWP06499.1"/>
    <property type="molecule type" value="Genomic_DNA"/>
</dbReference>